<reference evidence="9 11" key="2">
    <citation type="submission" date="2016-10" db="EMBL/GenBank/DDBJ databases">
        <authorList>
            <person name="Varghese N."/>
            <person name="Submissions S."/>
        </authorList>
    </citation>
    <scope>NUCLEOTIDE SEQUENCE [LARGE SCALE GENOMIC DNA]</scope>
    <source>
        <strain evidence="9 11">BS3652</strain>
    </source>
</reference>
<comment type="similarity">
    <text evidence="6">Belongs to the azoreductase type 1 family.</text>
</comment>
<accession>A0A0J6GWS6</accession>
<comment type="caution">
    <text evidence="8">The sequence shown here is derived from an EMBL/GenBank/DDBJ whole genome shotgun (WGS) entry which is preliminary data.</text>
</comment>
<dbReference type="EC" id="1.7.1.17" evidence="6"/>
<comment type="function">
    <text evidence="6">Quinone reductase that provides resistance to thiol-specific stress caused by electrophilic quinones.</text>
</comment>
<gene>
    <name evidence="6" type="primary">azoR</name>
    <name evidence="9" type="ORF">SAMN04490203_0974</name>
    <name evidence="8" type="ORF">TU78_01755</name>
</gene>
<dbReference type="EC" id="1.6.5.-" evidence="6"/>
<dbReference type="Proteomes" id="UP000036395">
    <property type="component" value="Unassembled WGS sequence"/>
</dbReference>
<dbReference type="PATRIC" id="fig|47884.3.peg.748"/>
<dbReference type="GO" id="GO:0016652">
    <property type="term" value="F:oxidoreductase activity, acting on NAD(P)H as acceptor"/>
    <property type="evidence" value="ECO:0007669"/>
    <property type="project" value="UniProtKB-UniRule"/>
</dbReference>
<keyword evidence="11" id="KW-1185">Reference proteome</keyword>
<sequence>MTTLLHIECSPRKQRSASLEVARSFIARYQEHTPDAEIITLDLWNMALPEFDEMAMEAKYAGLNGSALLPAQQEAWNILKALAAHLHRADVLVLSIPLWNFSIPYKLKHFIDLVSQKDILFSFDPERGLEGMLHNKIAVVAYARGLDFSPQSITPAERFDFQKPYVEAWLQFIGVTDVHSVIVEKTILGEDVDRGARERATEQAGRLADDICR</sequence>
<evidence type="ECO:0000256" key="4">
    <source>
        <dbReference type="ARBA" id="ARBA00023027"/>
    </source>
</evidence>
<dbReference type="InterPro" id="IPR023048">
    <property type="entry name" value="NADH:quinone_OxRdtase_FMN_depd"/>
</dbReference>
<evidence type="ECO:0000259" key="7">
    <source>
        <dbReference type="Pfam" id="PF02525"/>
    </source>
</evidence>
<evidence type="ECO:0000256" key="1">
    <source>
        <dbReference type="ARBA" id="ARBA00022630"/>
    </source>
</evidence>
<dbReference type="GO" id="GO:0010181">
    <property type="term" value="F:FMN binding"/>
    <property type="evidence" value="ECO:0007669"/>
    <property type="project" value="UniProtKB-UniRule"/>
</dbReference>
<evidence type="ECO:0000256" key="5">
    <source>
        <dbReference type="ARBA" id="ARBA00048542"/>
    </source>
</evidence>
<evidence type="ECO:0000313" key="10">
    <source>
        <dbReference type="Proteomes" id="UP000036395"/>
    </source>
</evidence>
<keyword evidence="1 6" id="KW-0285">Flavoprotein</keyword>
<evidence type="ECO:0000313" key="8">
    <source>
        <dbReference type="EMBL" id="KMM86738.1"/>
    </source>
</evidence>
<evidence type="ECO:0000256" key="3">
    <source>
        <dbReference type="ARBA" id="ARBA00023002"/>
    </source>
</evidence>
<comment type="function">
    <text evidence="6">Also exhibits azoreductase activity. Catalyzes the reductive cleavage of the azo bond in aromatic azo compounds to the corresponding amines.</text>
</comment>
<dbReference type="RefSeq" id="WP_048378117.1">
    <property type="nucleotide sequence ID" value="NZ_FNRS01000001.1"/>
</dbReference>
<dbReference type="PANTHER" id="PTHR43741">
    <property type="entry name" value="FMN-DEPENDENT NADH-AZOREDUCTASE 1"/>
    <property type="match status" value="1"/>
</dbReference>
<dbReference type="EMBL" id="JYLA01000001">
    <property type="protein sequence ID" value="KMM86738.1"/>
    <property type="molecule type" value="Genomic_DNA"/>
</dbReference>
<dbReference type="OrthoDB" id="9787136at2"/>
<comment type="catalytic activity">
    <reaction evidence="5">
        <text>N,N-dimethyl-1,4-phenylenediamine + anthranilate + 2 NAD(+) = 2-(4-dimethylaminophenyl)diazenylbenzoate + 2 NADH + 2 H(+)</text>
        <dbReference type="Rhea" id="RHEA:55872"/>
        <dbReference type="ChEBI" id="CHEBI:15378"/>
        <dbReference type="ChEBI" id="CHEBI:15783"/>
        <dbReference type="ChEBI" id="CHEBI:16567"/>
        <dbReference type="ChEBI" id="CHEBI:57540"/>
        <dbReference type="ChEBI" id="CHEBI:57945"/>
        <dbReference type="ChEBI" id="CHEBI:71579"/>
        <dbReference type="EC" id="1.7.1.17"/>
    </reaction>
    <physiologicalReaction direction="right-to-left" evidence="5">
        <dbReference type="Rhea" id="RHEA:55874"/>
    </physiologicalReaction>
</comment>
<dbReference type="InterPro" id="IPR050104">
    <property type="entry name" value="FMN-dep_NADH:Q_OxRdtase_AzoR1"/>
</dbReference>
<feature type="domain" description="Flavodoxin-like fold" evidence="7">
    <location>
        <begin position="3"/>
        <end position="204"/>
    </location>
</feature>
<dbReference type="AlphaFoldDB" id="A0A0J6GWS6"/>
<feature type="binding site" evidence="6">
    <location>
        <position position="10"/>
    </location>
    <ligand>
        <name>FMN</name>
        <dbReference type="ChEBI" id="CHEBI:58210"/>
    </ligand>
</feature>
<evidence type="ECO:0000256" key="6">
    <source>
        <dbReference type="HAMAP-Rule" id="MF_01216"/>
    </source>
</evidence>
<comment type="subunit">
    <text evidence="6">Homodimer.</text>
</comment>
<dbReference type="SUPFAM" id="SSF52218">
    <property type="entry name" value="Flavoproteins"/>
    <property type="match status" value="1"/>
</dbReference>
<dbReference type="EMBL" id="FNRS01000001">
    <property type="protein sequence ID" value="SEB69465.1"/>
    <property type="molecule type" value="Genomic_DNA"/>
</dbReference>
<feature type="binding site" evidence="6">
    <location>
        <begin position="16"/>
        <end position="18"/>
    </location>
    <ligand>
        <name>FMN</name>
        <dbReference type="ChEBI" id="CHEBI:58210"/>
    </ligand>
</feature>
<evidence type="ECO:0000313" key="9">
    <source>
        <dbReference type="EMBL" id="SEB69465.1"/>
    </source>
</evidence>
<comment type="cofactor">
    <cofactor evidence="6">
        <name>FMN</name>
        <dbReference type="ChEBI" id="CHEBI:58210"/>
    </cofactor>
    <text evidence="6">Binds 1 FMN per subunit.</text>
</comment>
<dbReference type="InterPro" id="IPR003680">
    <property type="entry name" value="Flavodoxin_fold"/>
</dbReference>
<keyword evidence="3 6" id="KW-0560">Oxidoreductase</keyword>
<keyword evidence="4 6" id="KW-0520">NAD</keyword>
<proteinExistence type="inferred from homology"/>
<name>A0A0J6GWS6_PSETA</name>
<dbReference type="PANTHER" id="PTHR43741:SF4">
    <property type="entry name" value="FMN-DEPENDENT NADH:QUINONE OXIDOREDUCTASE"/>
    <property type="match status" value="1"/>
</dbReference>
<dbReference type="GO" id="GO:0016655">
    <property type="term" value="F:oxidoreductase activity, acting on NAD(P)H, quinone or similar compound as acceptor"/>
    <property type="evidence" value="ECO:0007669"/>
    <property type="project" value="InterPro"/>
</dbReference>
<keyword evidence="2 6" id="KW-0288">FMN</keyword>
<comment type="caution">
    <text evidence="6">Lacks conserved residue(s) required for the propagation of feature annotation.</text>
</comment>
<comment type="catalytic activity">
    <reaction evidence="6">
        <text>2 a quinone + NADH + H(+) = 2 a 1,4-benzosemiquinone + NAD(+)</text>
        <dbReference type="Rhea" id="RHEA:65952"/>
        <dbReference type="ChEBI" id="CHEBI:15378"/>
        <dbReference type="ChEBI" id="CHEBI:57540"/>
        <dbReference type="ChEBI" id="CHEBI:57945"/>
        <dbReference type="ChEBI" id="CHEBI:132124"/>
        <dbReference type="ChEBI" id="CHEBI:134225"/>
    </reaction>
</comment>
<evidence type="ECO:0000256" key="2">
    <source>
        <dbReference type="ARBA" id="ARBA00022643"/>
    </source>
</evidence>
<dbReference type="GO" id="GO:0009055">
    <property type="term" value="F:electron transfer activity"/>
    <property type="evidence" value="ECO:0007669"/>
    <property type="project" value="UniProtKB-UniRule"/>
</dbReference>
<dbReference type="Proteomes" id="UP000183155">
    <property type="component" value="Unassembled WGS sequence"/>
</dbReference>
<protein>
    <recommendedName>
        <fullName evidence="6">FMN dependent NADH:quinone oxidoreductase</fullName>
        <ecNumber evidence="6">1.6.5.-</ecNumber>
    </recommendedName>
    <alternativeName>
        <fullName evidence="6">Azo-dye reductase</fullName>
    </alternativeName>
    <alternativeName>
        <fullName evidence="6">FMN-dependent NADH-azo compound oxidoreductase</fullName>
    </alternativeName>
    <alternativeName>
        <fullName evidence="6">FMN-dependent NADH-azoreductase</fullName>
        <ecNumber evidence="6">1.7.1.17</ecNumber>
    </alternativeName>
</protein>
<organism evidence="8 10">
    <name type="scientific">Pseudomonas taetrolens</name>
    <dbReference type="NCBI Taxonomy" id="47884"/>
    <lineage>
        <taxon>Bacteria</taxon>
        <taxon>Pseudomonadati</taxon>
        <taxon>Pseudomonadota</taxon>
        <taxon>Gammaproteobacteria</taxon>
        <taxon>Pseudomonadales</taxon>
        <taxon>Pseudomonadaceae</taxon>
        <taxon>Pseudomonas</taxon>
    </lineage>
</organism>
<dbReference type="Pfam" id="PF02525">
    <property type="entry name" value="Flavodoxin_2"/>
    <property type="match status" value="1"/>
</dbReference>
<dbReference type="STRING" id="47884.SAMN04490203_0974"/>
<reference evidence="8 10" key="1">
    <citation type="submission" date="2015-02" db="EMBL/GenBank/DDBJ databases">
        <title>Pseudomonas helleri sp. nov. and Pseudomonas weihenstephanensis sp. nov., isolated from raw cows milk.</title>
        <authorList>
            <person name="von Neubeck M."/>
            <person name="Huptas C."/>
            <person name="Wenning M."/>
            <person name="Scherer S."/>
        </authorList>
    </citation>
    <scope>NUCLEOTIDE SEQUENCE [LARGE SCALE GENOMIC DNA]</scope>
    <source>
        <strain evidence="8 10">DSM 21104</strain>
    </source>
</reference>
<dbReference type="Gene3D" id="3.40.50.360">
    <property type="match status" value="1"/>
</dbReference>
<evidence type="ECO:0000313" key="11">
    <source>
        <dbReference type="Proteomes" id="UP000183155"/>
    </source>
</evidence>
<dbReference type="HAMAP" id="MF_01216">
    <property type="entry name" value="Azoreductase_type1"/>
    <property type="match status" value="1"/>
</dbReference>
<dbReference type="InterPro" id="IPR029039">
    <property type="entry name" value="Flavoprotein-like_sf"/>
</dbReference>